<feature type="transmembrane region" description="Helical" evidence="10">
    <location>
        <begin position="164"/>
        <end position="180"/>
    </location>
</feature>
<dbReference type="CDD" id="cd03228">
    <property type="entry name" value="ABCC_MRP_Like"/>
    <property type="match status" value="1"/>
</dbReference>
<comment type="subcellular location">
    <subcellularLocation>
        <location evidence="1">Cell membrane</location>
        <topology evidence="1">Multi-pass membrane protein</topology>
    </subcellularLocation>
</comment>
<evidence type="ECO:0000256" key="5">
    <source>
        <dbReference type="ARBA" id="ARBA00022741"/>
    </source>
</evidence>
<dbReference type="GO" id="GO:0034040">
    <property type="term" value="F:ATPase-coupled lipid transmembrane transporter activity"/>
    <property type="evidence" value="ECO:0007669"/>
    <property type="project" value="TreeGrafter"/>
</dbReference>
<keyword evidence="6" id="KW-0645">Protease</keyword>
<dbReference type="PANTHER" id="PTHR24221:SF646">
    <property type="entry name" value="HAEMOLYSIN SECRETION ATP-BINDING PROTEIN"/>
    <property type="match status" value="1"/>
</dbReference>
<dbReference type="PROSITE" id="PS50929">
    <property type="entry name" value="ABC_TM1F"/>
    <property type="match status" value="1"/>
</dbReference>
<dbReference type="RefSeq" id="WP_006679068.1">
    <property type="nucleotide sequence ID" value="NZ_AHKH01000093.1"/>
</dbReference>
<keyword evidence="3" id="KW-1003">Cell membrane</keyword>
<proteinExistence type="predicted"/>
<sequence>MKNLKLLFIVLGQVYRVSPMIFAGIAGIHLLQASLPVLQIYFTAQVVNMVTAVLTGDALVAEAYIWLSLQMVVLIAGMLLASLRTFMEQRMNAYVSFWFQHRVAEKLNELPFIFFEQPESYDKLQRALRNLDFCGVKIVFYIFSIIQSFITLTGLLILLANFHYTLPLVMLLFILPLLVVQKKEGSSRFIVVHMQTASSRMGYYLNELLRSKESAKEVRLFNAKDFLVQRWRDIYFRNTEEKLQVERKNAINRFSAESIVTISSFAILAVFIWFGTRLKLTIGSYVALYQAIQDTRSSIQSISYNLGQIYQDSLFIKELFNFMEIPVSTRNPDLLPFRTPLSKGIEVRHVSFRYPNQQKDMLRNISFTIKPGEKIAIVGENGAGKSTLAKIMLGLYQPTEGEVRYDNRLIDEYDPASFHERITAVFQDFFQYEFTLRDNIVLHRPAEDRMDDSKLREAIKKAELDSLVETLTEGVDSQLGIRFSGGRELSQGQWQKVAIARAFYRDFDMIFLDEPTAAVDPLTESAIFENLMELTKGKTAVFISHRLGSCRHADRILVLHEGTICEEGSHEDLIATGGVYANMFEKQAKWYREGCLQAGAG</sequence>
<protein>
    <submittedName>
        <fullName evidence="13">ABC transporter-like protein</fullName>
    </submittedName>
</protein>
<evidence type="ECO:0000259" key="11">
    <source>
        <dbReference type="PROSITE" id="PS50893"/>
    </source>
</evidence>
<dbReference type="EMBL" id="AHKH01000093">
    <property type="protein sequence ID" value="EHQ59909.1"/>
    <property type="molecule type" value="Genomic_DNA"/>
</dbReference>
<keyword evidence="6" id="KW-0788">Thiol protease</keyword>
<dbReference type="InterPro" id="IPR039421">
    <property type="entry name" value="Type_1_exporter"/>
</dbReference>
<dbReference type="AlphaFoldDB" id="H3SLZ3"/>
<dbReference type="InterPro" id="IPR003593">
    <property type="entry name" value="AAA+_ATPase"/>
</dbReference>
<organism evidence="13 14">
    <name type="scientific">Paenibacillus dendritiformis C454</name>
    <dbReference type="NCBI Taxonomy" id="1131935"/>
    <lineage>
        <taxon>Bacteria</taxon>
        <taxon>Bacillati</taxon>
        <taxon>Bacillota</taxon>
        <taxon>Bacilli</taxon>
        <taxon>Bacillales</taxon>
        <taxon>Paenibacillaceae</taxon>
        <taxon>Paenibacillus</taxon>
    </lineage>
</organism>
<keyword evidence="5" id="KW-0547">Nucleotide-binding</keyword>
<feature type="domain" description="ABC transmembrane type-1" evidence="12">
    <location>
        <begin position="30"/>
        <end position="311"/>
    </location>
</feature>
<evidence type="ECO:0000256" key="7">
    <source>
        <dbReference type="ARBA" id="ARBA00022840"/>
    </source>
</evidence>
<dbReference type="InterPro" id="IPR003439">
    <property type="entry name" value="ABC_transporter-like_ATP-bd"/>
</dbReference>
<dbReference type="InterPro" id="IPR027417">
    <property type="entry name" value="P-loop_NTPase"/>
</dbReference>
<dbReference type="Proteomes" id="UP000003900">
    <property type="component" value="Unassembled WGS sequence"/>
</dbReference>
<feature type="transmembrane region" description="Helical" evidence="10">
    <location>
        <begin position="21"/>
        <end position="43"/>
    </location>
</feature>
<dbReference type="SUPFAM" id="SSF52540">
    <property type="entry name" value="P-loop containing nucleoside triphosphate hydrolases"/>
    <property type="match status" value="1"/>
</dbReference>
<dbReference type="SMART" id="SM00382">
    <property type="entry name" value="AAA"/>
    <property type="match status" value="1"/>
</dbReference>
<evidence type="ECO:0000313" key="13">
    <source>
        <dbReference type="EMBL" id="EHQ59909.1"/>
    </source>
</evidence>
<dbReference type="GO" id="GO:0005886">
    <property type="term" value="C:plasma membrane"/>
    <property type="evidence" value="ECO:0007669"/>
    <property type="project" value="UniProtKB-SubCell"/>
</dbReference>
<keyword evidence="6" id="KW-0378">Hydrolase</keyword>
<dbReference type="PATRIC" id="fig|1131935.3.peg.4770"/>
<accession>H3SLZ3</accession>
<dbReference type="GO" id="GO:0008234">
    <property type="term" value="F:cysteine-type peptidase activity"/>
    <property type="evidence" value="ECO:0007669"/>
    <property type="project" value="UniProtKB-KW"/>
</dbReference>
<dbReference type="SUPFAM" id="SSF90123">
    <property type="entry name" value="ABC transporter transmembrane region"/>
    <property type="match status" value="1"/>
</dbReference>
<feature type="transmembrane region" description="Helical" evidence="10">
    <location>
        <begin position="254"/>
        <end position="274"/>
    </location>
</feature>
<dbReference type="STRING" id="1131935.PDENDC454_22909"/>
<dbReference type="GO" id="GO:0140359">
    <property type="term" value="F:ABC-type transporter activity"/>
    <property type="evidence" value="ECO:0007669"/>
    <property type="project" value="InterPro"/>
</dbReference>
<dbReference type="InterPro" id="IPR011527">
    <property type="entry name" value="ABC1_TM_dom"/>
</dbReference>
<evidence type="ECO:0000256" key="1">
    <source>
        <dbReference type="ARBA" id="ARBA00004651"/>
    </source>
</evidence>
<dbReference type="GO" id="GO:0005524">
    <property type="term" value="F:ATP binding"/>
    <property type="evidence" value="ECO:0007669"/>
    <property type="project" value="UniProtKB-KW"/>
</dbReference>
<keyword evidence="8 10" id="KW-1133">Transmembrane helix</keyword>
<evidence type="ECO:0000256" key="2">
    <source>
        <dbReference type="ARBA" id="ARBA00022448"/>
    </source>
</evidence>
<evidence type="ECO:0000313" key="14">
    <source>
        <dbReference type="Proteomes" id="UP000003900"/>
    </source>
</evidence>
<reference evidence="13 14" key="1">
    <citation type="journal article" date="2012" name="J. Bacteriol.">
        <title>Genome Sequence of the Pattern-Forming Social Bacterium Paenibacillus dendritiformis C454 Chiral Morphotype.</title>
        <authorList>
            <person name="Sirota-Madi A."/>
            <person name="Olender T."/>
            <person name="Helman Y."/>
            <person name="Brainis I."/>
            <person name="Finkelshtein A."/>
            <person name="Roth D."/>
            <person name="Hagai E."/>
            <person name="Leshkowitz D."/>
            <person name="Brodsky L."/>
            <person name="Galatenko V."/>
            <person name="Nikolaev V."/>
            <person name="Gutnick D.L."/>
            <person name="Lancet D."/>
            <person name="Ben-Jacob E."/>
        </authorList>
    </citation>
    <scope>NUCLEOTIDE SEQUENCE [LARGE SCALE GENOMIC DNA]</scope>
    <source>
        <strain evidence="13 14">C454</strain>
    </source>
</reference>
<dbReference type="PANTHER" id="PTHR24221">
    <property type="entry name" value="ATP-BINDING CASSETTE SUB-FAMILY B"/>
    <property type="match status" value="1"/>
</dbReference>
<dbReference type="OrthoDB" id="9806127at2"/>
<gene>
    <name evidence="13" type="ORF">PDENDC454_22909</name>
</gene>
<keyword evidence="7" id="KW-0067">ATP-binding</keyword>
<feature type="transmembrane region" description="Helical" evidence="10">
    <location>
        <begin position="63"/>
        <end position="83"/>
    </location>
</feature>
<evidence type="ECO:0000256" key="9">
    <source>
        <dbReference type="ARBA" id="ARBA00023136"/>
    </source>
</evidence>
<dbReference type="PROSITE" id="PS00211">
    <property type="entry name" value="ABC_TRANSPORTER_1"/>
    <property type="match status" value="1"/>
</dbReference>
<keyword evidence="14" id="KW-1185">Reference proteome</keyword>
<dbReference type="FunFam" id="3.40.50.300:FF:000299">
    <property type="entry name" value="ABC transporter ATP-binding protein/permease"/>
    <property type="match status" value="1"/>
</dbReference>
<evidence type="ECO:0000256" key="3">
    <source>
        <dbReference type="ARBA" id="ARBA00022475"/>
    </source>
</evidence>
<dbReference type="PROSITE" id="PS50893">
    <property type="entry name" value="ABC_TRANSPORTER_2"/>
    <property type="match status" value="1"/>
</dbReference>
<comment type="caution">
    <text evidence="13">The sequence shown here is derived from an EMBL/GenBank/DDBJ whole genome shotgun (WGS) entry which is preliminary data.</text>
</comment>
<feature type="domain" description="ABC transporter" evidence="11">
    <location>
        <begin position="345"/>
        <end position="586"/>
    </location>
</feature>
<dbReference type="Gene3D" id="3.40.50.300">
    <property type="entry name" value="P-loop containing nucleotide triphosphate hydrolases"/>
    <property type="match status" value="1"/>
</dbReference>
<evidence type="ECO:0000256" key="8">
    <source>
        <dbReference type="ARBA" id="ARBA00022989"/>
    </source>
</evidence>
<dbReference type="Pfam" id="PF00005">
    <property type="entry name" value="ABC_tran"/>
    <property type="match status" value="1"/>
</dbReference>
<evidence type="ECO:0000259" key="12">
    <source>
        <dbReference type="PROSITE" id="PS50929"/>
    </source>
</evidence>
<dbReference type="InterPro" id="IPR036640">
    <property type="entry name" value="ABC1_TM_sf"/>
</dbReference>
<dbReference type="InterPro" id="IPR017871">
    <property type="entry name" value="ABC_transporter-like_CS"/>
</dbReference>
<evidence type="ECO:0000256" key="4">
    <source>
        <dbReference type="ARBA" id="ARBA00022692"/>
    </source>
</evidence>
<evidence type="ECO:0000256" key="6">
    <source>
        <dbReference type="ARBA" id="ARBA00022807"/>
    </source>
</evidence>
<keyword evidence="4 10" id="KW-0812">Transmembrane</keyword>
<feature type="transmembrane region" description="Helical" evidence="10">
    <location>
        <begin position="138"/>
        <end position="158"/>
    </location>
</feature>
<name>H3SLZ3_9BACL</name>
<keyword evidence="2" id="KW-0813">Transport</keyword>
<keyword evidence="9 10" id="KW-0472">Membrane</keyword>
<dbReference type="GO" id="GO:0016887">
    <property type="term" value="F:ATP hydrolysis activity"/>
    <property type="evidence" value="ECO:0007669"/>
    <property type="project" value="InterPro"/>
</dbReference>
<evidence type="ECO:0000256" key="10">
    <source>
        <dbReference type="SAM" id="Phobius"/>
    </source>
</evidence>
<dbReference type="Gene3D" id="1.20.1560.10">
    <property type="entry name" value="ABC transporter type 1, transmembrane domain"/>
    <property type="match status" value="1"/>
</dbReference>